<evidence type="ECO:0000256" key="1">
    <source>
        <dbReference type="SAM" id="Phobius"/>
    </source>
</evidence>
<keyword evidence="1" id="KW-0812">Transmembrane</keyword>
<organism evidence="2 3">
    <name type="scientific">Acanthamoeba castellanii (strain ATCC 30010 / Neff)</name>
    <dbReference type="NCBI Taxonomy" id="1257118"/>
    <lineage>
        <taxon>Eukaryota</taxon>
        <taxon>Amoebozoa</taxon>
        <taxon>Discosea</taxon>
        <taxon>Longamoebia</taxon>
        <taxon>Centramoebida</taxon>
        <taxon>Acanthamoebidae</taxon>
        <taxon>Acanthamoeba</taxon>
    </lineage>
</organism>
<dbReference type="RefSeq" id="XP_004349661.1">
    <property type="nucleotide sequence ID" value="XM_004349611.1"/>
</dbReference>
<proteinExistence type="predicted"/>
<dbReference type="EMBL" id="KB007882">
    <property type="protein sequence ID" value="ELR22572.1"/>
    <property type="molecule type" value="Genomic_DNA"/>
</dbReference>
<feature type="transmembrane region" description="Helical" evidence="1">
    <location>
        <begin position="70"/>
        <end position="91"/>
    </location>
</feature>
<keyword evidence="3" id="KW-1185">Reference proteome</keyword>
<dbReference type="VEuPathDB" id="AmoebaDB:ACA1_315750"/>
<protein>
    <recommendedName>
        <fullName evidence="4">Transmembrane protein</fullName>
    </recommendedName>
</protein>
<dbReference type="KEGG" id="acan:ACA1_315750"/>
<evidence type="ECO:0000313" key="2">
    <source>
        <dbReference type="EMBL" id="ELR22572.1"/>
    </source>
</evidence>
<keyword evidence="1" id="KW-1133">Transmembrane helix</keyword>
<dbReference type="AlphaFoldDB" id="L8HBH0"/>
<reference evidence="2 3" key="1">
    <citation type="journal article" date="2013" name="Genome Biol.">
        <title>Genome of Acanthamoeba castellanii highlights extensive lateral gene transfer and early evolution of tyrosine kinase signaling.</title>
        <authorList>
            <person name="Clarke M."/>
            <person name="Lohan A.J."/>
            <person name="Liu B."/>
            <person name="Lagkouvardos I."/>
            <person name="Roy S."/>
            <person name="Zafar N."/>
            <person name="Bertelli C."/>
            <person name="Schilde C."/>
            <person name="Kianianmomeni A."/>
            <person name="Burglin T.R."/>
            <person name="Frech C."/>
            <person name="Turcotte B."/>
            <person name="Kopec K.O."/>
            <person name="Synnott J.M."/>
            <person name="Choo C."/>
            <person name="Paponov I."/>
            <person name="Finkler A."/>
            <person name="Soon Heng Tan C."/>
            <person name="Hutchins A.P."/>
            <person name="Weinmeier T."/>
            <person name="Rattei T."/>
            <person name="Chu J.S."/>
            <person name="Gimenez G."/>
            <person name="Irimia M."/>
            <person name="Rigden D.J."/>
            <person name="Fitzpatrick D.A."/>
            <person name="Lorenzo-Morales J."/>
            <person name="Bateman A."/>
            <person name="Chiu C.H."/>
            <person name="Tang P."/>
            <person name="Hegemann P."/>
            <person name="Fromm H."/>
            <person name="Raoult D."/>
            <person name="Greub G."/>
            <person name="Miranda-Saavedra D."/>
            <person name="Chen N."/>
            <person name="Nash P."/>
            <person name="Ginger M.L."/>
            <person name="Horn M."/>
            <person name="Schaap P."/>
            <person name="Caler L."/>
            <person name="Loftus B."/>
        </authorList>
    </citation>
    <scope>NUCLEOTIDE SEQUENCE [LARGE SCALE GENOMIC DNA]</scope>
    <source>
        <strain evidence="2 3">Neff</strain>
    </source>
</reference>
<dbReference type="Proteomes" id="UP000011083">
    <property type="component" value="Unassembled WGS sequence"/>
</dbReference>
<dbReference type="GeneID" id="14923519"/>
<name>L8HBH0_ACACF</name>
<evidence type="ECO:0008006" key="4">
    <source>
        <dbReference type="Google" id="ProtNLM"/>
    </source>
</evidence>
<sequence length="145" mass="16349">MHPIPDHLPRGAADWWSPKRYQYWLPAFSSSNSPHNFTRTTSPTTSPAAPLLLPSDMQAIRRTYNENTKAVWLTLFPVVGGGCLWAAYIGFRTFATHNDVVLKARGNEPYLMRDSPKLLSRDAAITLADKWSNEMGGDDQFQKPK</sequence>
<gene>
    <name evidence="2" type="ORF">ACA1_315750</name>
</gene>
<evidence type="ECO:0000313" key="3">
    <source>
        <dbReference type="Proteomes" id="UP000011083"/>
    </source>
</evidence>
<accession>L8HBH0</accession>
<keyword evidence="1" id="KW-0472">Membrane</keyword>